<dbReference type="EMBL" id="LJSK01000454">
    <property type="protein sequence ID" value="KPI83038.1"/>
    <property type="molecule type" value="Genomic_DNA"/>
</dbReference>
<feature type="region of interest" description="Disordered" evidence="2">
    <location>
        <begin position="990"/>
        <end position="1023"/>
    </location>
</feature>
<organism evidence="3 4">
    <name type="scientific">Leptomonas seymouri</name>
    <dbReference type="NCBI Taxonomy" id="5684"/>
    <lineage>
        <taxon>Eukaryota</taxon>
        <taxon>Discoba</taxon>
        <taxon>Euglenozoa</taxon>
        <taxon>Kinetoplastea</taxon>
        <taxon>Metakinetoplastina</taxon>
        <taxon>Trypanosomatida</taxon>
        <taxon>Trypanosomatidae</taxon>
        <taxon>Leishmaniinae</taxon>
        <taxon>Leptomonas</taxon>
    </lineage>
</organism>
<feature type="region of interest" description="Disordered" evidence="2">
    <location>
        <begin position="1365"/>
        <end position="1403"/>
    </location>
</feature>
<dbReference type="OrthoDB" id="273104at2759"/>
<evidence type="ECO:0000313" key="4">
    <source>
        <dbReference type="Proteomes" id="UP000038009"/>
    </source>
</evidence>
<comment type="caution">
    <text evidence="3">The sequence shown here is derived from an EMBL/GenBank/DDBJ whole genome shotgun (WGS) entry which is preliminary data.</text>
</comment>
<dbReference type="Proteomes" id="UP000038009">
    <property type="component" value="Unassembled WGS sequence"/>
</dbReference>
<evidence type="ECO:0000256" key="2">
    <source>
        <dbReference type="SAM" id="MobiDB-lite"/>
    </source>
</evidence>
<protein>
    <submittedName>
        <fullName evidence="3">Uncharacterized protein</fullName>
    </submittedName>
</protein>
<keyword evidence="1" id="KW-0175">Coiled coil</keyword>
<feature type="compositionally biased region" description="Low complexity" evidence="2">
    <location>
        <begin position="649"/>
        <end position="659"/>
    </location>
</feature>
<evidence type="ECO:0000256" key="1">
    <source>
        <dbReference type="SAM" id="Coils"/>
    </source>
</evidence>
<accession>A0A0N1HRQ1</accession>
<name>A0A0N1HRQ1_LEPSE</name>
<feature type="region of interest" description="Disordered" evidence="2">
    <location>
        <begin position="1204"/>
        <end position="1258"/>
    </location>
</feature>
<evidence type="ECO:0000313" key="3">
    <source>
        <dbReference type="EMBL" id="KPI83038.1"/>
    </source>
</evidence>
<dbReference type="OMA" id="NHKMAAI"/>
<sequence length="1763" mass="192584">MSGRKQVWANAHSQLWTSPIPRSSGSCTQSELPSVVSPHRDRSLLEGVGNFDRANDASALHNSHINNNPLKERTLVQVSDILESYGAISEESDIPAVLLSVVKELEESKRENNFKDLLLREYADAVRRRFCLYGDDSPPSVAELSSRLRDGAIPKPAAGPAPVWLEEQLNDLRRLIQKEAQACFGEEADLPLPMLLPDATHTQSNIFQVFQRCREVLAKLSSEYQDAKCTIMEDLDQVGPSKDRRAALTLTEALAELHSRQRLDGSGVAGSDTPDGDKNHTFKAVLQSMIDTIPASLQIHFQLQVRDAPVLNRCRNLELLLKFLLSEYLSMERYMEEVEKQRLKLVQVFRLPSTEFEGDSTDDKTQIGDALTRSLENLKKTVTAVVTFPHQISEEEVALRRVSTEAVEELAQLLVESRHAGSVAGTPGPPGNDCGSSMVRVEPPTRNLLDMVAMVKSRFATLYAQQQRKELTGAQNRVGFAHMEEAMRGYGKQIMQQLRDLCSMQDDGPGTEQSEVLSELMGSFDVERNLTPTKLDCFLGDVWERLRMVKTKYQRALSAAASNKARADTAVRKSAAAQKKLQRVAVCVERISKEGLGLTFPSEICSSGADADYTAVRGGAAVENGGGRGDGVSALRRLNLRPGPDASSHKSVSSSTAAAAGKEATPSAAAAAGAGVAATVTEGNVLEALQYLATHVCANDALRDEVKLRAEVEQLRNSQARWRADTSAFHEAMSMLMQRLASNGQLVKQSLFMMGTDESAKDDLVEEILRYSESKTEEEVEYVERSLAELLQKYTRWAQRLQQTTEDHLYTQRKIVKYFAAVRRFFTSRQGKDAAPPEDIPDDNLYDIDSSLMRAADVILPALDAAIQGVEGQRGVATTTSSSPLVLPKAVVAEGQANDRQDAITQLIKDSAAGAVGSVLPYDHRIARLYETVARLYTAVTSLLQVHYLCIPLAVKRRSAGDVELIFDGGSEEDGFVDIDLDRLIRVSQRRASGDRDGAEEGSFAREDAQNGTGGANAPPHSTVTANNDILLRVTYQNMMVLQDTLKRFSENHKMAAIVLQRDMEALQQRLALMLEQYSEVDMETAFHQSRSELHELYVTLRDRARVQKGCYFFNRVGGEGSCTWVTALEKLGEGFRIVVDRLVQRTAQVAEDRELTEEVVGVCATYLNWAANHALPPSHTLPPELLALCLRDGKGANDKSVTAVGAVQSPPPPPSALTAATAKTARRPPKPSCTPSLTPRESIKQQQESQGGQGVVDDAAKEATVPCFTENRVVLKVMGHMLQLAQHAAEKTDSPTPAADAAARQEAETQVHQLTEELSLLREAMIVAERHVDELTEAKQTVERQRDQAQSEAAVARAELRRWKRLQQQQQRQDTEQATPPRSLDADKGNAVDGASPSYTPQASSALDAAALGNAAMDEATVREVMAYMKRLSGELQATKERAGAGTHCAEHRRQCQRWQQQEGGVESEGGDELVSSPYSAELSGMRKEEAPCGDVEGGRGDVMLPAHLPPPPPNRYAALAEELRHRYGSSASAPMVVVDARTHYSARRSSSLAQRRYSPVKFHSPAYDACDRYYARELADGEGRRGVELAQRHGSSSSSSAGLHTGAPPSALLIPHTRTAQRRPSRRSGREEVGDNYDAYLCGSTGGKAAGLPSSAATSHRYPRSLSRDEPFRVSSAGAAGVATPPAHVYHAPQRATPVTSSAHVSPSAGSYVQRPSTAITGRVGVAPGEDCFRGRYSGEDGDEKVEDALMRLMAHMNRAS</sequence>
<dbReference type="VEuPathDB" id="TriTrypDB:Lsey_0454_0050"/>
<feature type="region of interest" description="Disordered" evidence="2">
    <location>
        <begin position="1651"/>
        <end position="1672"/>
    </location>
</feature>
<feature type="non-terminal residue" evidence="3">
    <location>
        <position position="1763"/>
    </location>
</feature>
<feature type="compositionally biased region" description="Basic and acidic residues" evidence="2">
    <location>
        <begin position="992"/>
        <end position="1009"/>
    </location>
</feature>
<feature type="coiled-coil region" evidence="1">
    <location>
        <begin position="1057"/>
        <end position="1084"/>
    </location>
</feature>
<reference evidence="3 4" key="1">
    <citation type="journal article" date="2015" name="PLoS Pathog.">
        <title>Leptomonas seymouri: Adaptations to the Dixenous Life Cycle Analyzed by Genome Sequencing, Transcriptome Profiling and Co-infection with Leishmania donovani.</title>
        <authorList>
            <person name="Kraeva N."/>
            <person name="Butenko A."/>
            <person name="Hlavacova J."/>
            <person name="Kostygov A."/>
            <person name="Myskova J."/>
            <person name="Grybchuk D."/>
            <person name="Lestinova T."/>
            <person name="Votypka J."/>
            <person name="Volf P."/>
            <person name="Opperdoes F."/>
            <person name="Flegontov P."/>
            <person name="Lukes J."/>
            <person name="Yurchenko V."/>
        </authorList>
    </citation>
    <scope>NUCLEOTIDE SEQUENCE [LARGE SCALE GENOMIC DNA]</scope>
    <source>
        <strain evidence="3 4">ATCC 30220</strain>
    </source>
</reference>
<proteinExistence type="predicted"/>
<gene>
    <name evidence="3" type="ORF">ABL78_7947</name>
</gene>
<feature type="region of interest" description="Disordered" evidence="2">
    <location>
        <begin position="1287"/>
        <end position="1311"/>
    </location>
</feature>
<feature type="region of interest" description="Disordered" evidence="2">
    <location>
        <begin position="1588"/>
        <end position="1638"/>
    </location>
</feature>
<feature type="region of interest" description="Disordered" evidence="2">
    <location>
        <begin position="638"/>
        <end position="659"/>
    </location>
</feature>
<keyword evidence="4" id="KW-1185">Reference proteome</keyword>